<name>A0A0E0IME1_ORYNI</name>
<dbReference type="Gramene" id="ONIVA09G17470.1">
    <property type="protein sequence ID" value="ONIVA09G17470.1"/>
    <property type="gene ID" value="ONIVA09G17470"/>
</dbReference>
<sequence length="109" mass="11604">MPTPVVAAKPCLSPTAVPALDVAVVSSCHCRLQMPSSPPPAAAPMPRPPHLLPPRPARTFPPLDALARTRAHPVGFRNRGIMLTIIHPAPPMPLLGRLPTCTRPPPLFL</sequence>
<dbReference type="OMA" id="IMLTIIH"/>
<keyword evidence="3" id="KW-1185">Reference proteome</keyword>
<dbReference type="Proteomes" id="UP000006591">
    <property type="component" value="Chromosome 9"/>
</dbReference>
<feature type="compositionally biased region" description="Pro residues" evidence="1">
    <location>
        <begin position="36"/>
        <end position="56"/>
    </location>
</feature>
<organism evidence="2">
    <name type="scientific">Oryza nivara</name>
    <name type="common">Indian wild rice</name>
    <name type="synonym">Oryza sativa f. spontanea</name>
    <dbReference type="NCBI Taxonomy" id="4536"/>
    <lineage>
        <taxon>Eukaryota</taxon>
        <taxon>Viridiplantae</taxon>
        <taxon>Streptophyta</taxon>
        <taxon>Embryophyta</taxon>
        <taxon>Tracheophyta</taxon>
        <taxon>Spermatophyta</taxon>
        <taxon>Magnoliopsida</taxon>
        <taxon>Liliopsida</taxon>
        <taxon>Poales</taxon>
        <taxon>Poaceae</taxon>
        <taxon>BOP clade</taxon>
        <taxon>Oryzoideae</taxon>
        <taxon>Oryzeae</taxon>
        <taxon>Oryzinae</taxon>
        <taxon>Oryza</taxon>
    </lineage>
</organism>
<accession>A0A0E0IME1</accession>
<reference evidence="2" key="2">
    <citation type="submission" date="2018-04" db="EMBL/GenBank/DDBJ databases">
        <title>OnivRS2 (Oryza nivara Reference Sequence Version 2).</title>
        <authorList>
            <person name="Zhang J."/>
            <person name="Kudrna D."/>
            <person name="Lee S."/>
            <person name="Talag J."/>
            <person name="Rajasekar S."/>
            <person name="Welchert J."/>
            <person name="Hsing Y.-I."/>
            <person name="Wing R.A."/>
        </authorList>
    </citation>
    <scope>NUCLEOTIDE SEQUENCE [LARGE SCALE GENOMIC DNA]</scope>
    <source>
        <strain evidence="2">SL10</strain>
    </source>
</reference>
<evidence type="ECO:0000313" key="3">
    <source>
        <dbReference type="Proteomes" id="UP000006591"/>
    </source>
</evidence>
<dbReference type="HOGENOM" id="CLU_2188298_0_0_1"/>
<reference evidence="2" key="1">
    <citation type="submission" date="2015-04" db="UniProtKB">
        <authorList>
            <consortium name="EnsemblPlants"/>
        </authorList>
    </citation>
    <scope>IDENTIFICATION</scope>
    <source>
        <strain evidence="2">SL10</strain>
    </source>
</reference>
<proteinExistence type="predicted"/>
<protein>
    <submittedName>
        <fullName evidence="2">Uncharacterized protein</fullName>
    </submittedName>
</protein>
<evidence type="ECO:0000256" key="1">
    <source>
        <dbReference type="SAM" id="MobiDB-lite"/>
    </source>
</evidence>
<feature type="region of interest" description="Disordered" evidence="1">
    <location>
        <begin position="35"/>
        <end position="59"/>
    </location>
</feature>
<evidence type="ECO:0000313" key="2">
    <source>
        <dbReference type="EnsemblPlants" id="ONIVA09G17470.1"/>
    </source>
</evidence>
<dbReference type="EnsemblPlants" id="ONIVA09G17470.1">
    <property type="protein sequence ID" value="ONIVA09G17470.1"/>
    <property type="gene ID" value="ONIVA09G17470"/>
</dbReference>
<dbReference type="AlphaFoldDB" id="A0A0E0IME1"/>